<dbReference type="AlphaFoldDB" id="A0A2U1QKQ1"/>
<feature type="compositionally biased region" description="Polar residues" evidence="1">
    <location>
        <begin position="100"/>
        <end position="113"/>
    </location>
</feature>
<name>A0A2U1QKQ1_ARTAN</name>
<proteinExistence type="predicted"/>
<dbReference type="Proteomes" id="UP000245207">
    <property type="component" value="Unassembled WGS sequence"/>
</dbReference>
<gene>
    <name evidence="2" type="ORF">CTI12_AA017250</name>
</gene>
<comment type="caution">
    <text evidence="2">The sequence shown here is derived from an EMBL/GenBank/DDBJ whole genome shotgun (WGS) entry which is preliminary data.</text>
</comment>
<feature type="compositionally biased region" description="Basic and acidic residues" evidence="1">
    <location>
        <begin position="35"/>
        <end position="49"/>
    </location>
</feature>
<dbReference type="EMBL" id="PKPP01000061">
    <property type="protein sequence ID" value="PWA98552.1"/>
    <property type="molecule type" value="Genomic_DNA"/>
</dbReference>
<keyword evidence="3" id="KW-1185">Reference proteome</keyword>
<feature type="compositionally biased region" description="Low complexity" evidence="1">
    <location>
        <begin position="71"/>
        <end position="87"/>
    </location>
</feature>
<accession>A0A2U1QKQ1</accession>
<sequence length="241" mass="26440">MNGHTIDRCFELVGYPPGFVKKNNNANQNNANHVFENRADAKRPTRVDEPLQAETADTADTADVDVDLPVETADTADTADADNTSESSSRKDTENGKYATETTVSEGMPSTSVNEDDYTSEGEDLDMFGKMFESPEPAGAQTVRRTSRMTALPSKYKDYVLNKNHNGSKHFEIDLYFLREKVASGFIKTVKVKSEDNVADLFTKGLNVSDHNKFCKVLGLLNMFQDKSSGQDKADGGVTGS</sequence>
<evidence type="ECO:0000256" key="1">
    <source>
        <dbReference type="SAM" id="MobiDB-lite"/>
    </source>
</evidence>
<reference evidence="2 3" key="1">
    <citation type="journal article" date="2018" name="Mol. Plant">
        <title>The genome of Artemisia annua provides insight into the evolution of Asteraceae family and artemisinin biosynthesis.</title>
        <authorList>
            <person name="Shen Q."/>
            <person name="Zhang L."/>
            <person name="Liao Z."/>
            <person name="Wang S."/>
            <person name="Yan T."/>
            <person name="Shi P."/>
            <person name="Liu M."/>
            <person name="Fu X."/>
            <person name="Pan Q."/>
            <person name="Wang Y."/>
            <person name="Lv Z."/>
            <person name="Lu X."/>
            <person name="Zhang F."/>
            <person name="Jiang W."/>
            <person name="Ma Y."/>
            <person name="Chen M."/>
            <person name="Hao X."/>
            <person name="Li L."/>
            <person name="Tang Y."/>
            <person name="Lv G."/>
            <person name="Zhou Y."/>
            <person name="Sun X."/>
            <person name="Brodelius P.E."/>
            <person name="Rose J.K.C."/>
            <person name="Tang K."/>
        </authorList>
    </citation>
    <scope>NUCLEOTIDE SEQUENCE [LARGE SCALE GENOMIC DNA]</scope>
    <source>
        <strain evidence="3">cv. Huhao1</strain>
        <tissue evidence="2">Leaf</tissue>
    </source>
</reference>
<organism evidence="2 3">
    <name type="scientific">Artemisia annua</name>
    <name type="common">Sweet wormwood</name>
    <dbReference type="NCBI Taxonomy" id="35608"/>
    <lineage>
        <taxon>Eukaryota</taxon>
        <taxon>Viridiplantae</taxon>
        <taxon>Streptophyta</taxon>
        <taxon>Embryophyta</taxon>
        <taxon>Tracheophyta</taxon>
        <taxon>Spermatophyta</taxon>
        <taxon>Magnoliopsida</taxon>
        <taxon>eudicotyledons</taxon>
        <taxon>Gunneridae</taxon>
        <taxon>Pentapetalae</taxon>
        <taxon>asterids</taxon>
        <taxon>campanulids</taxon>
        <taxon>Asterales</taxon>
        <taxon>Asteraceae</taxon>
        <taxon>Asteroideae</taxon>
        <taxon>Anthemideae</taxon>
        <taxon>Artemisiinae</taxon>
        <taxon>Artemisia</taxon>
    </lineage>
</organism>
<feature type="region of interest" description="Disordered" evidence="1">
    <location>
        <begin position="33"/>
        <end position="118"/>
    </location>
</feature>
<protein>
    <submittedName>
        <fullName evidence="2">Uncharacterized protein</fullName>
    </submittedName>
</protein>
<evidence type="ECO:0000313" key="3">
    <source>
        <dbReference type="Proteomes" id="UP000245207"/>
    </source>
</evidence>
<dbReference type="OrthoDB" id="1192411at2759"/>
<evidence type="ECO:0000313" key="2">
    <source>
        <dbReference type="EMBL" id="PWA98552.1"/>
    </source>
</evidence>